<evidence type="ECO:0000313" key="1">
    <source>
        <dbReference type="EMBL" id="DAE04409.1"/>
    </source>
</evidence>
<sequence length="550" mass="63944">MIKTQVSFKEMVSHSGEVSGFNIPEYSRKTLYRRTKSGDNRIIPSQHFTIFASSVEDKCIYESEDGRKIYIKPLLDPKDKRNEKVSSIMNSLEKGFKLLGSELLTYLDFRYNEDESRIKYNDYHLIVANKLPYLTPIIFMNYGPSDQVVVGSLGDIFFDTCSDRIVNEDEAWAFVHDDIKPEMIGYSKFGKMLSNEEYKIESFSDYEDDIKLHIGEKMYIRSFLVNQIEDSWDFPCDRGYRNFPLSRLYKRLEYDVLSRSFKELTKLEQNRDHDFIAVDENEYFSDDIDLTNPEFKGFDRRPLFKLNEYDKMTIGKLSNNISNEYLDAVASVLQEHRYELKNAIARIILRGYNDTDGMRIIDVPDQDAFDNLELYLARVSYIPLTSTLENSVKDLSDDTNFIHVVLLKTCDPTEDDFGPVYIPLFKIRSYNYKIVADIEDKLQDTFINYPKEASFRTMVKYDTLKALTGFFSGMIPNISGRTPMTLDKRAAVQLSNNTLYISDFTKSTSITRWSVVTETDEYLIYGNINALDVGYMPEFIVDAVSIEKED</sequence>
<reference evidence="1" key="1">
    <citation type="journal article" date="2021" name="Proc. Natl. Acad. Sci. U.S.A.">
        <title>A Catalog of Tens of Thousands of Viruses from Human Metagenomes Reveals Hidden Associations with Chronic Diseases.</title>
        <authorList>
            <person name="Tisza M.J."/>
            <person name="Buck C.B."/>
        </authorList>
    </citation>
    <scope>NUCLEOTIDE SEQUENCE</scope>
    <source>
        <strain evidence="1">CtBrv3</strain>
    </source>
</reference>
<proteinExistence type="predicted"/>
<dbReference type="EMBL" id="BK015387">
    <property type="protein sequence ID" value="DAE04409.1"/>
    <property type="molecule type" value="Genomic_DNA"/>
</dbReference>
<name>A0A8S5PDF6_9CAUD</name>
<protein>
    <submittedName>
        <fullName evidence="1">Uncharacterized protein</fullName>
    </submittedName>
</protein>
<accession>A0A8S5PDF6</accession>
<organism evidence="1">
    <name type="scientific">Myoviridae sp. ctBrv3</name>
    <dbReference type="NCBI Taxonomy" id="2825047"/>
    <lineage>
        <taxon>Viruses</taxon>
        <taxon>Duplodnaviria</taxon>
        <taxon>Heunggongvirae</taxon>
        <taxon>Uroviricota</taxon>
        <taxon>Caudoviricetes</taxon>
    </lineage>
</organism>